<keyword evidence="3" id="KW-0274">FAD</keyword>
<accession>A0A2T0M3T3</accession>
<dbReference type="PRINTS" id="PR00420">
    <property type="entry name" value="RNGMNOXGNASE"/>
</dbReference>
<evidence type="ECO:0000256" key="1">
    <source>
        <dbReference type="ARBA" id="ARBA00001974"/>
    </source>
</evidence>
<dbReference type="InterPro" id="IPR002938">
    <property type="entry name" value="FAD-bd"/>
</dbReference>
<evidence type="ECO:0000313" key="5">
    <source>
        <dbReference type="EMBL" id="PRX51369.1"/>
    </source>
</evidence>
<dbReference type="InterPro" id="IPR050641">
    <property type="entry name" value="RIFMO-like"/>
</dbReference>
<evidence type="ECO:0000256" key="2">
    <source>
        <dbReference type="ARBA" id="ARBA00022630"/>
    </source>
</evidence>
<dbReference type="EMBL" id="PVNH01000001">
    <property type="protein sequence ID" value="PRX51369.1"/>
    <property type="molecule type" value="Genomic_DNA"/>
</dbReference>
<dbReference type="RefSeq" id="WP_146147439.1">
    <property type="nucleotide sequence ID" value="NZ_PVNH01000001.1"/>
</dbReference>
<dbReference type="PANTHER" id="PTHR43004">
    <property type="entry name" value="TRK SYSTEM POTASSIUM UPTAKE PROTEIN"/>
    <property type="match status" value="1"/>
</dbReference>
<name>A0A2T0M3T3_9PSEU</name>
<evidence type="ECO:0000256" key="3">
    <source>
        <dbReference type="ARBA" id="ARBA00022827"/>
    </source>
</evidence>
<comment type="cofactor">
    <cofactor evidence="1">
        <name>FAD</name>
        <dbReference type="ChEBI" id="CHEBI:57692"/>
    </cofactor>
</comment>
<evidence type="ECO:0000313" key="6">
    <source>
        <dbReference type="Proteomes" id="UP000238362"/>
    </source>
</evidence>
<gene>
    <name evidence="5" type="ORF">B0I33_101523</name>
</gene>
<dbReference type="Pfam" id="PF21274">
    <property type="entry name" value="Rng_hyd_C"/>
    <property type="match status" value="1"/>
</dbReference>
<dbReference type="Pfam" id="PF01494">
    <property type="entry name" value="FAD_binding_3"/>
    <property type="match status" value="1"/>
</dbReference>
<dbReference type="Gene3D" id="3.30.70.2450">
    <property type="match status" value="1"/>
</dbReference>
<keyword evidence="2" id="KW-0285">Flavoprotein</keyword>
<reference evidence="5 6" key="1">
    <citation type="submission" date="2018-03" db="EMBL/GenBank/DDBJ databases">
        <title>Genomic Encyclopedia of Type Strains, Phase III (KMG-III): the genomes of soil and plant-associated and newly described type strains.</title>
        <authorList>
            <person name="Whitman W."/>
        </authorList>
    </citation>
    <scope>NUCLEOTIDE SEQUENCE [LARGE SCALE GENOMIC DNA]</scope>
    <source>
        <strain evidence="5 6">CGMCC 4.7125</strain>
    </source>
</reference>
<proteinExistence type="predicted"/>
<dbReference type="GO" id="GO:0016709">
    <property type="term" value="F:oxidoreductase activity, acting on paired donors, with incorporation or reduction of molecular oxygen, NAD(P)H as one donor, and incorporation of one atom of oxygen"/>
    <property type="evidence" value="ECO:0007669"/>
    <property type="project" value="UniProtKB-ARBA"/>
</dbReference>
<keyword evidence="6" id="KW-1185">Reference proteome</keyword>
<dbReference type="GO" id="GO:0071949">
    <property type="term" value="F:FAD binding"/>
    <property type="evidence" value="ECO:0007669"/>
    <property type="project" value="InterPro"/>
</dbReference>
<organism evidence="5 6">
    <name type="scientific">Prauserella shujinwangii</name>
    <dbReference type="NCBI Taxonomy" id="1453103"/>
    <lineage>
        <taxon>Bacteria</taxon>
        <taxon>Bacillati</taxon>
        <taxon>Actinomycetota</taxon>
        <taxon>Actinomycetes</taxon>
        <taxon>Pseudonocardiales</taxon>
        <taxon>Pseudonocardiaceae</taxon>
        <taxon>Prauserella</taxon>
    </lineage>
</organism>
<feature type="domain" description="FAD-binding" evidence="4">
    <location>
        <begin position="8"/>
        <end position="332"/>
    </location>
</feature>
<evidence type="ECO:0000259" key="4">
    <source>
        <dbReference type="Pfam" id="PF01494"/>
    </source>
</evidence>
<dbReference type="AlphaFoldDB" id="A0A2T0M3T3"/>
<comment type="caution">
    <text evidence="5">The sequence shown here is derived from an EMBL/GenBank/DDBJ whole genome shotgun (WGS) entry which is preliminary data.</text>
</comment>
<sequence length="491" mass="52713">MTEPRQHDVAIVGGGPVGLMLACELALARLDVVVLERQEDFDTRLRAPGITARTIEALDRRDLLDELIHALSGVVDSRMMTGRGPDGEAPEILPIKPGVLERVLHDRAVRDGAEVRRRHEVTGIRQGSSGVDVIARGPSGQTHVVQAAYVVGCDGGRSVVRKSAHIGFPGGDTGVVGYQAVVTVDDPDALGRQWRRTGNGVVAYALAPSRVVTIEFDAAPVDRAAPVTLAEVQASLRRTSGLDVTLSEPESLTRFTDNCRLADHYRLGRVLLAGDAAHVHPPFGGQGLNLGLQDAVNLGWKLALAVKGRAPDSLLDTYHGERRSVAARALHNSRAAVAILDPAERNTPVFDLFFGELMRLPEVKRRLHAMYSMIDLRYPTDCGHPLAGRAAPDLRLATPAGEVRVNRLFGDGRGVLIDLADDPEVRHAASGWSDRLRIVTAPTPEGDGFDGLAAMLVRPDGYVAWASAVGEPREGFARMAARWFGSPVTPG</sequence>
<dbReference type="Gene3D" id="3.40.30.120">
    <property type="match status" value="1"/>
</dbReference>
<dbReference type="SUPFAM" id="SSF51905">
    <property type="entry name" value="FAD/NAD(P)-binding domain"/>
    <property type="match status" value="1"/>
</dbReference>
<dbReference type="OrthoDB" id="4141215at2"/>
<dbReference type="Proteomes" id="UP000238362">
    <property type="component" value="Unassembled WGS sequence"/>
</dbReference>
<dbReference type="Gene3D" id="3.50.50.60">
    <property type="entry name" value="FAD/NAD(P)-binding domain"/>
    <property type="match status" value="1"/>
</dbReference>
<protein>
    <submittedName>
        <fullName evidence="5">2-polyprenyl-6-methoxyphenol hydroxylase-like FAD-dependent oxidoreductase</fullName>
    </submittedName>
</protein>
<dbReference type="PANTHER" id="PTHR43004:SF19">
    <property type="entry name" value="BINDING MONOOXYGENASE, PUTATIVE (JCVI)-RELATED"/>
    <property type="match status" value="1"/>
</dbReference>
<dbReference type="InterPro" id="IPR036188">
    <property type="entry name" value="FAD/NAD-bd_sf"/>
</dbReference>
<dbReference type="PROSITE" id="PS51257">
    <property type="entry name" value="PROKAR_LIPOPROTEIN"/>
    <property type="match status" value="1"/>
</dbReference>